<proteinExistence type="predicted"/>
<evidence type="ECO:0000313" key="1">
    <source>
        <dbReference type="EMBL" id="AHB12035.1"/>
    </source>
</evidence>
<dbReference type="OrthoDB" id="34173at10239"/>
<dbReference type="Proteomes" id="UP000018621">
    <property type="component" value="Segment"/>
</dbReference>
<organism evidence="1 2">
    <name type="scientific">Xylella phage Sano</name>
    <dbReference type="NCBI Taxonomy" id="1415148"/>
    <lineage>
        <taxon>Viruses</taxon>
        <taxon>Duplodnaviria</taxon>
        <taxon>Heunggongvirae</taxon>
        <taxon>Uroviricota</taxon>
        <taxon>Caudoviricetes</taxon>
        <taxon>Casjensviridae</taxon>
        <taxon>Sanovirus</taxon>
        <taxon>Sanovirus sano</taxon>
        <taxon>Xylella virus Sano</taxon>
    </lineage>
</organism>
<keyword evidence="2" id="KW-1185">Reference proteome</keyword>
<accession>V5Q9E0</accession>
<dbReference type="EMBL" id="KF626665">
    <property type="protein sequence ID" value="AHB12035.1"/>
    <property type="molecule type" value="Genomic_DNA"/>
</dbReference>
<sequence>MYDKQFTNNAPKPVLLPLIATCNDEGIVFSIHRRRGYHIGLDDGQMAEAERMFQWAKVTFTGQDIVMFQSHNGVVPSPQPGFHSGGFTSSFGQGKSEAAFRATSGRDLFPGTQLHMLSGSIDFLKDNDRRYIVLDDIDPHAIAEAMLLSPGILDLLRVDLLDIEARTGKKEVNIELRVDTGDVIGDLEKWAKKVGMESFDQRVYSKNYNEGPAFSINSYWQSRTEPTKFYRVTGLQQCVRHWHVEMHCLQDGEPEDRVWESTRSWADLFTPVDRETALAPLSPQSSVGPYAYQLDAQAFLRSERASGVEAEFVAEAEAPRNVVDATQQVLDGVPFHGNELPPKVGEQYQRVGSEHIYTVVDVQQGDFNTHTVTLDTHKGGVHYGRNKHTFRDHAQWLAKWRPLDSEGNVKPVVYIDIENDNGAVMQEVREDMLTHNEGENAVRWIRVIGRELDRRVPGWRDYDPPGVLYDDCALIIRAIRTLFRGGVQVESELIAFKDSLKEVEALAEQRLANVEKRDQRIRQMEGWIGEMSRDASRAFRNTFGRDKGLEVMKEMLKEFGHASLLSIPIEDRVSWVRKLSEYTAKAGIP</sequence>
<reference evidence="1 2" key="1">
    <citation type="journal article" date="2014" name="J. Bacteriol.">
        <title>Characterization of novel virulent broad-host-range phages of Xylella fastidiosa and Xanthomonas.</title>
        <authorList>
            <person name="Ahern S.J."/>
            <person name="Das M."/>
            <person name="Bhowmick T.S."/>
            <person name="Young R."/>
            <person name="Gonzalez C.F."/>
        </authorList>
    </citation>
    <scope>NUCLEOTIDE SEQUENCE [LARGE SCALE GENOMIC DNA]</scope>
</reference>
<gene>
    <name evidence="1" type="ORF">Sano_15</name>
</gene>
<evidence type="ECO:0000313" key="2">
    <source>
        <dbReference type="Proteomes" id="UP000018621"/>
    </source>
</evidence>
<protein>
    <submittedName>
        <fullName evidence="1">Uncharacterized protein</fullName>
    </submittedName>
</protein>
<name>V5Q9E0_9CAUD</name>